<dbReference type="RefSeq" id="WP_106839044.1">
    <property type="nucleotide sequence ID" value="NZ_JBCNIW010000029.1"/>
</dbReference>
<gene>
    <name evidence="9" type="ORF">C7R93_12120</name>
</gene>
<organism evidence="9 10">
    <name type="scientific">Brevibacillus fortis</name>
    <dbReference type="NCBI Taxonomy" id="2126352"/>
    <lineage>
        <taxon>Bacteria</taxon>
        <taxon>Bacillati</taxon>
        <taxon>Bacillota</taxon>
        <taxon>Bacilli</taxon>
        <taxon>Bacillales</taxon>
        <taxon>Paenibacillaceae</taxon>
        <taxon>Brevibacillus</taxon>
    </lineage>
</organism>
<dbReference type="GO" id="GO:0005886">
    <property type="term" value="C:plasma membrane"/>
    <property type="evidence" value="ECO:0007669"/>
    <property type="project" value="UniProtKB-SubCell"/>
</dbReference>
<keyword evidence="7 8" id="KW-0472">Membrane</keyword>
<evidence type="ECO:0000313" key="9">
    <source>
        <dbReference type="EMBL" id="PSJ95478.1"/>
    </source>
</evidence>
<comment type="similarity">
    <text evidence="2">Belongs to the PsiE family.</text>
</comment>
<dbReference type="EMBL" id="PXZM01000018">
    <property type="protein sequence ID" value="PSJ95478.1"/>
    <property type="molecule type" value="Genomic_DNA"/>
</dbReference>
<comment type="caution">
    <text evidence="9">The sequence shown here is derived from an EMBL/GenBank/DDBJ whole genome shotgun (WGS) entry which is preliminary data.</text>
</comment>
<accession>A0A2P7V8D9</accession>
<evidence type="ECO:0000313" key="10">
    <source>
        <dbReference type="Proteomes" id="UP000240419"/>
    </source>
</evidence>
<dbReference type="InterPro" id="IPR020948">
    <property type="entry name" value="P_starv_induced_PsiE-like"/>
</dbReference>
<dbReference type="Pfam" id="PF06146">
    <property type="entry name" value="PsiE"/>
    <property type="match status" value="1"/>
</dbReference>
<evidence type="ECO:0000256" key="3">
    <source>
        <dbReference type="ARBA" id="ARBA00021903"/>
    </source>
</evidence>
<reference evidence="9 10" key="1">
    <citation type="submission" date="2018-03" db="EMBL/GenBank/DDBJ databases">
        <title>Brevisbacillus phylogenomics.</title>
        <authorList>
            <person name="Dunlap C."/>
        </authorList>
    </citation>
    <scope>NUCLEOTIDE SEQUENCE [LARGE SCALE GENOMIC DNA]</scope>
    <source>
        <strain evidence="9 10">NRRL NRS-1210</strain>
    </source>
</reference>
<dbReference type="AlphaFoldDB" id="A0A2P7V8D9"/>
<proteinExistence type="inferred from homology"/>
<feature type="transmembrane region" description="Helical" evidence="8">
    <location>
        <begin position="20"/>
        <end position="43"/>
    </location>
</feature>
<feature type="transmembrane region" description="Helical" evidence="8">
    <location>
        <begin position="102"/>
        <end position="123"/>
    </location>
</feature>
<evidence type="ECO:0000256" key="7">
    <source>
        <dbReference type="ARBA" id="ARBA00023136"/>
    </source>
</evidence>
<keyword evidence="4" id="KW-1003">Cell membrane</keyword>
<dbReference type="Proteomes" id="UP000240419">
    <property type="component" value="Unassembled WGS sequence"/>
</dbReference>
<name>A0A2P7V8D9_9BACL</name>
<keyword evidence="10" id="KW-1185">Reference proteome</keyword>
<evidence type="ECO:0000256" key="5">
    <source>
        <dbReference type="ARBA" id="ARBA00022692"/>
    </source>
</evidence>
<dbReference type="PANTHER" id="PTHR37819:SF1">
    <property type="entry name" value="PROTEIN PSIE"/>
    <property type="match status" value="1"/>
</dbReference>
<comment type="subcellular location">
    <subcellularLocation>
        <location evidence="1">Cell inner membrane</location>
        <topology evidence="1">Multi-pass membrane protein</topology>
    </subcellularLocation>
</comment>
<evidence type="ECO:0000256" key="2">
    <source>
        <dbReference type="ARBA" id="ARBA00005632"/>
    </source>
</evidence>
<feature type="transmembrane region" description="Helical" evidence="8">
    <location>
        <begin position="55"/>
        <end position="72"/>
    </location>
</feature>
<evidence type="ECO:0000256" key="8">
    <source>
        <dbReference type="SAM" id="Phobius"/>
    </source>
</evidence>
<dbReference type="PIRSF" id="PIRSF029598">
    <property type="entry name" value="PsiE"/>
    <property type="match status" value="1"/>
</dbReference>
<evidence type="ECO:0000256" key="6">
    <source>
        <dbReference type="ARBA" id="ARBA00022989"/>
    </source>
</evidence>
<dbReference type="PANTHER" id="PTHR37819">
    <property type="entry name" value="PROTEIN PSIE"/>
    <property type="match status" value="1"/>
</dbReference>
<keyword evidence="6 8" id="KW-1133">Transmembrane helix</keyword>
<dbReference type="OrthoDB" id="9792470at2"/>
<evidence type="ECO:0000256" key="1">
    <source>
        <dbReference type="ARBA" id="ARBA00004429"/>
    </source>
</evidence>
<dbReference type="GO" id="GO:0016036">
    <property type="term" value="P:cellular response to phosphate starvation"/>
    <property type="evidence" value="ECO:0007669"/>
    <property type="project" value="InterPro"/>
</dbReference>
<sequence>MMKETLIVHFYQRMLNISLIILGLVLSFYLVRELYFIVTAALLGNTNVHDILEEVLAFFLYFVFVSMIIKYFKEEYHFPLQYLIYIGITGTIRFIIVNRDEAMNNLILSLVILILIICYMLLAPRKNKLADERRTSNDEKPRTSIQHAGS</sequence>
<keyword evidence="5 8" id="KW-0812">Transmembrane</keyword>
<feature type="transmembrane region" description="Helical" evidence="8">
    <location>
        <begin position="79"/>
        <end position="96"/>
    </location>
</feature>
<protein>
    <recommendedName>
        <fullName evidence="3">Protein PsiE</fullName>
    </recommendedName>
</protein>
<evidence type="ECO:0000256" key="4">
    <source>
        <dbReference type="ARBA" id="ARBA00022475"/>
    </source>
</evidence>
<dbReference type="InterPro" id="IPR009315">
    <property type="entry name" value="P_starv_induced_PsiE"/>
</dbReference>